<dbReference type="CDD" id="cd14014">
    <property type="entry name" value="STKc_PknB_like"/>
    <property type="match status" value="1"/>
</dbReference>
<keyword evidence="10" id="KW-1185">Reference proteome</keyword>
<accession>A0AA41PWH0</accession>
<proteinExistence type="predicted"/>
<evidence type="ECO:0000256" key="6">
    <source>
        <dbReference type="SAM" id="MobiDB-lite"/>
    </source>
</evidence>
<dbReference type="SUPFAM" id="SSF56112">
    <property type="entry name" value="Protein kinase-like (PK-like)"/>
    <property type="match status" value="1"/>
</dbReference>
<dbReference type="PROSITE" id="PS50011">
    <property type="entry name" value="PROTEIN_KINASE_DOM"/>
    <property type="match status" value="1"/>
</dbReference>
<dbReference type="SMART" id="SM00220">
    <property type="entry name" value="S_TKc"/>
    <property type="match status" value="1"/>
</dbReference>
<name>A0AA41PWH0_9ACTN</name>
<feature type="compositionally biased region" description="Gly residues" evidence="6">
    <location>
        <begin position="342"/>
        <end position="352"/>
    </location>
</feature>
<feature type="binding site" evidence="5">
    <location>
        <position position="49"/>
    </location>
    <ligand>
        <name>ATP</name>
        <dbReference type="ChEBI" id="CHEBI:30616"/>
    </ligand>
</feature>
<dbReference type="InterPro" id="IPR011009">
    <property type="entry name" value="Kinase-like_dom_sf"/>
</dbReference>
<gene>
    <name evidence="9" type="ORF">LZ495_02705</name>
</gene>
<comment type="caution">
    <text evidence="9">The sequence shown here is derived from an EMBL/GenBank/DDBJ whole genome shotgun (WGS) entry which is preliminary data.</text>
</comment>
<dbReference type="InterPro" id="IPR017441">
    <property type="entry name" value="Protein_kinase_ATP_BS"/>
</dbReference>
<dbReference type="GO" id="GO:0004674">
    <property type="term" value="F:protein serine/threonine kinase activity"/>
    <property type="evidence" value="ECO:0007669"/>
    <property type="project" value="UniProtKB-KW"/>
</dbReference>
<evidence type="ECO:0000313" key="10">
    <source>
        <dbReference type="Proteomes" id="UP001165378"/>
    </source>
</evidence>
<keyword evidence="3 9" id="KW-0418">Kinase</keyword>
<evidence type="ECO:0000313" key="9">
    <source>
        <dbReference type="EMBL" id="MCF2526134.1"/>
    </source>
</evidence>
<evidence type="ECO:0000256" key="3">
    <source>
        <dbReference type="ARBA" id="ARBA00022777"/>
    </source>
</evidence>
<dbReference type="PROSITE" id="PS00108">
    <property type="entry name" value="PROTEIN_KINASE_ST"/>
    <property type="match status" value="1"/>
</dbReference>
<dbReference type="Proteomes" id="UP001165378">
    <property type="component" value="Unassembled WGS sequence"/>
</dbReference>
<dbReference type="Pfam" id="PF00069">
    <property type="entry name" value="Pkinase"/>
    <property type="match status" value="1"/>
</dbReference>
<dbReference type="GO" id="GO:0005524">
    <property type="term" value="F:ATP binding"/>
    <property type="evidence" value="ECO:0007669"/>
    <property type="project" value="UniProtKB-UniRule"/>
</dbReference>
<keyword evidence="7" id="KW-1133">Transmembrane helix</keyword>
<feature type="domain" description="Protein kinase" evidence="8">
    <location>
        <begin position="21"/>
        <end position="285"/>
    </location>
</feature>
<dbReference type="Gene3D" id="1.10.510.10">
    <property type="entry name" value="Transferase(Phosphotransferase) domain 1"/>
    <property type="match status" value="1"/>
</dbReference>
<protein>
    <submittedName>
        <fullName evidence="9">Serine/threonine protein kinase</fullName>
    </submittedName>
</protein>
<feature type="compositionally biased region" description="Low complexity" evidence="6">
    <location>
        <begin position="366"/>
        <end position="385"/>
    </location>
</feature>
<keyword evidence="7" id="KW-0812">Transmembrane</keyword>
<evidence type="ECO:0000256" key="5">
    <source>
        <dbReference type="PROSITE-ProRule" id="PRU10141"/>
    </source>
</evidence>
<feature type="transmembrane region" description="Helical" evidence="7">
    <location>
        <begin position="314"/>
        <end position="336"/>
    </location>
</feature>
<dbReference type="PROSITE" id="PS00107">
    <property type="entry name" value="PROTEIN_KINASE_ATP"/>
    <property type="match status" value="1"/>
</dbReference>
<organism evidence="9 10">
    <name type="scientific">Yinghuangia soli</name>
    <dbReference type="NCBI Taxonomy" id="2908204"/>
    <lineage>
        <taxon>Bacteria</taxon>
        <taxon>Bacillati</taxon>
        <taxon>Actinomycetota</taxon>
        <taxon>Actinomycetes</taxon>
        <taxon>Kitasatosporales</taxon>
        <taxon>Streptomycetaceae</taxon>
        <taxon>Yinghuangia</taxon>
    </lineage>
</organism>
<keyword evidence="2 5" id="KW-0547">Nucleotide-binding</keyword>
<sequence length="529" mass="55775">MADRAALRPLTQDDPRTVGGYVLRARLGAGGMGRVYLSTTPGGRPVALKVIRDEFAEDPEFRRRFRQEVDAAQRVHGAYTAPVLDADPEGPRPWLATTYVAGPSLNEAVHRHGALPADTVLVLTAGIAEALQSIHKAGVVHRDLKPSNVLLAADGPRVIDFGIARAAAATSLTGSNVVIGTPAYMAPEQALGRTAGPATDVFALGALAVYAATGTGPFGDGSDTSILYRVVHEEPDLAAVPEPLRQVIVQLLAKEPGERPDPEHVIELCRNASADSRLSIAEGWLPDTLTAEIDNRKNERMPPVPSDPRKRRRLALAGAFTTLALLAVGGVTYGLAKDGGKGNGGAAQGTGGPLSASVGPTHLGLPTSSPSPSASAATAAPQTSRPAPPAPQPIVYDRIDLPEGRGLDLSDDPLRPKTDRFADIVYKPESYRPDADGFVNLETGWDSYLVLLDGNTPGSLDECRTNTQEASSIPRARLVKNAQVCMITKPGHIGLIEILGYAPADSPSQYVSIKLTVWLNAQPLTTPRP</sequence>
<keyword evidence="4 5" id="KW-0067">ATP-binding</keyword>
<dbReference type="InterPro" id="IPR008271">
    <property type="entry name" value="Ser/Thr_kinase_AS"/>
</dbReference>
<keyword evidence="1" id="KW-0808">Transferase</keyword>
<dbReference type="PANTHER" id="PTHR43289:SF34">
    <property type="entry name" value="SERINE_THREONINE-PROTEIN KINASE YBDM-RELATED"/>
    <property type="match status" value="1"/>
</dbReference>
<feature type="region of interest" description="Disordered" evidence="6">
    <location>
        <begin position="342"/>
        <end position="396"/>
    </location>
</feature>
<reference evidence="9" key="1">
    <citation type="submission" date="2022-01" db="EMBL/GenBank/DDBJ databases">
        <title>Genome-Based Taxonomic Classification of the Phylum Actinobacteria.</title>
        <authorList>
            <person name="Gao Y."/>
        </authorList>
    </citation>
    <scope>NUCLEOTIDE SEQUENCE</scope>
    <source>
        <strain evidence="9">KLBMP 8922</strain>
    </source>
</reference>
<keyword evidence="7" id="KW-0472">Membrane</keyword>
<keyword evidence="9" id="KW-0723">Serine/threonine-protein kinase</keyword>
<dbReference type="AlphaFoldDB" id="A0AA41PWH0"/>
<evidence type="ECO:0000256" key="7">
    <source>
        <dbReference type="SAM" id="Phobius"/>
    </source>
</evidence>
<evidence type="ECO:0000256" key="2">
    <source>
        <dbReference type="ARBA" id="ARBA00022741"/>
    </source>
</evidence>
<dbReference type="PANTHER" id="PTHR43289">
    <property type="entry name" value="MITOGEN-ACTIVATED PROTEIN KINASE KINASE KINASE 20-RELATED"/>
    <property type="match status" value="1"/>
</dbReference>
<evidence type="ECO:0000259" key="8">
    <source>
        <dbReference type="PROSITE" id="PS50011"/>
    </source>
</evidence>
<dbReference type="EMBL" id="JAKFHA010000001">
    <property type="protein sequence ID" value="MCF2526134.1"/>
    <property type="molecule type" value="Genomic_DNA"/>
</dbReference>
<dbReference type="Gene3D" id="3.30.200.20">
    <property type="entry name" value="Phosphorylase Kinase, domain 1"/>
    <property type="match status" value="1"/>
</dbReference>
<dbReference type="InterPro" id="IPR000719">
    <property type="entry name" value="Prot_kinase_dom"/>
</dbReference>
<evidence type="ECO:0000256" key="4">
    <source>
        <dbReference type="ARBA" id="ARBA00022840"/>
    </source>
</evidence>
<evidence type="ECO:0000256" key="1">
    <source>
        <dbReference type="ARBA" id="ARBA00022679"/>
    </source>
</evidence>